<evidence type="ECO:0000313" key="3">
    <source>
        <dbReference type="Proteomes" id="UP000254287"/>
    </source>
</evidence>
<reference evidence="2 3" key="1">
    <citation type="submission" date="2018-06" db="EMBL/GenBank/DDBJ databases">
        <authorList>
            <consortium name="Pathogen Informatics"/>
            <person name="Doyle S."/>
        </authorList>
    </citation>
    <scope>NUCLEOTIDE SEQUENCE [LARGE SCALE GENOMIC DNA]</scope>
    <source>
        <strain evidence="2 3">NCTC10289</strain>
    </source>
</reference>
<feature type="region of interest" description="Disordered" evidence="1">
    <location>
        <begin position="27"/>
        <end position="55"/>
    </location>
</feature>
<evidence type="ECO:0000313" key="2">
    <source>
        <dbReference type="EMBL" id="STC73785.1"/>
    </source>
</evidence>
<protein>
    <submittedName>
        <fullName evidence="2">Uncharacterized protein</fullName>
    </submittedName>
</protein>
<sequence>MSTFVIVVVAAILLIAIPAGMMSRRIHKRTEDHDPEERQAALDFQRDVDRGRAGF</sequence>
<organism evidence="2 3">
    <name type="scientific">Corynebacterium minutissimum</name>
    <dbReference type="NCBI Taxonomy" id="38301"/>
    <lineage>
        <taxon>Bacteria</taxon>
        <taxon>Bacillati</taxon>
        <taxon>Actinomycetota</taxon>
        <taxon>Actinomycetes</taxon>
        <taxon>Mycobacteriales</taxon>
        <taxon>Corynebacteriaceae</taxon>
        <taxon>Corynebacterium</taxon>
    </lineage>
</organism>
<dbReference type="AlphaFoldDB" id="A0A376CTW3"/>
<dbReference type="EMBL" id="UFXP01000001">
    <property type="protein sequence ID" value="STC73785.1"/>
    <property type="molecule type" value="Genomic_DNA"/>
</dbReference>
<name>A0A376CTW3_9CORY</name>
<accession>A0A376CTW3</accession>
<gene>
    <name evidence="2" type="ORF">NCTC10289_00178</name>
</gene>
<dbReference type="RefSeq" id="WP_181815323.1">
    <property type="nucleotide sequence ID" value="NZ_CP069533.1"/>
</dbReference>
<dbReference type="Proteomes" id="UP000254287">
    <property type="component" value="Unassembled WGS sequence"/>
</dbReference>
<feature type="compositionally biased region" description="Basic and acidic residues" evidence="1">
    <location>
        <begin position="29"/>
        <end position="55"/>
    </location>
</feature>
<proteinExistence type="predicted"/>
<evidence type="ECO:0000256" key="1">
    <source>
        <dbReference type="SAM" id="MobiDB-lite"/>
    </source>
</evidence>